<dbReference type="AlphaFoldDB" id="A0A0H5Q0K5"/>
<proteinExistence type="predicted"/>
<keyword evidence="1" id="KW-0614">Plasmid</keyword>
<geneLocation type="plasmid" evidence="1">
    <name>pRGRH0411</name>
</geneLocation>
<protein>
    <submittedName>
        <fullName evidence="1">Uncharacterized protein</fullName>
    </submittedName>
</protein>
<name>A0A0H5Q0K5_9ZZZZ</name>
<organism evidence="1">
    <name type="scientific">uncultured prokaryote</name>
    <dbReference type="NCBI Taxonomy" id="198431"/>
    <lineage>
        <taxon>unclassified sequences</taxon>
        <taxon>environmental samples</taxon>
    </lineage>
</organism>
<sequence length="108" mass="11752">MNVTITFKNKVESYYTRADGSAALSKDVLELTADGSAAVLWSRLEFDRGGGDDGTKPRTERGFSREVLCLPPAAEVGPGGSLNEFWDRANQYCGVAEVEIDGKLVYPF</sequence>
<evidence type="ECO:0000313" key="1">
    <source>
        <dbReference type="EMBL" id="CRY94945.1"/>
    </source>
</evidence>
<dbReference type="EMBL" id="LN853057">
    <property type="protein sequence ID" value="CRY94945.1"/>
    <property type="molecule type" value="Genomic_DNA"/>
</dbReference>
<accession>A0A0H5Q0K5</accession>
<reference evidence="1" key="2">
    <citation type="submission" date="2015-07" db="EMBL/GenBank/DDBJ databases">
        <title>Plasmids, circular viruses and viroids from rat gut.</title>
        <authorList>
            <person name="Jorgensen T.J."/>
            <person name="Hansen M.A."/>
            <person name="Xu Z."/>
            <person name="Tabak M.A."/>
            <person name="Sorensen S.J."/>
            <person name="Hansen L.H."/>
        </authorList>
    </citation>
    <scope>NUCLEOTIDE SEQUENCE</scope>
    <source>
        <plasmid evidence="1">pRGRH0411</plasmid>
    </source>
</reference>
<reference evidence="1" key="1">
    <citation type="submission" date="2015-06" db="EMBL/GenBank/DDBJ databases">
        <authorList>
            <person name="Joergensen T."/>
        </authorList>
    </citation>
    <scope>NUCLEOTIDE SEQUENCE</scope>
    <source>
        <plasmid evidence="1">pRGRH0411</plasmid>
    </source>
</reference>